<protein>
    <submittedName>
        <fullName evidence="2">Protein FRIGIDA-like</fullName>
    </submittedName>
</protein>
<feature type="region of interest" description="Disordered" evidence="1">
    <location>
        <begin position="1"/>
        <end position="153"/>
    </location>
</feature>
<sequence>MQRRQNQSDSKCRSENFNPHPKEAASGFPIDPPRPSQAVESDADGHVNHHKRASHSGPLAHRAAWAKSGKNQDDPSKVSTGPNLPMMSGLVAARRNNLLPEDSRERSGSSQSETPKLIARFPGSFKEASESSIGQDPEHNVQQKEDGRRNTKDSVLLGYGSKVQKIHYSGPLLVPSGNTDQMLKDHDRQIQEAVRRARLDKTMKRKVQLQGNQLSTTSLFVSGR</sequence>
<dbReference type="Proteomes" id="UP000436088">
    <property type="component" value="Unassembled WGS sequence"/>
</dbReference>
<feature type="compositionally biased region" description="Basic and acidic residues" evidence="1">
    <location>
        <begin position="136"/>
        <end position="152"/>
    </location>
</feature>
<name>A0A6A3ACP0_HIBSY</name>
<evidence type="ECO:0000313" key="3">
    <source>
        <dbReference type="Proteomes" id="UP000436088"/>
    </source>
</evidence>
<accession>A0A6A3ACP0</accession>
<proteinExistence type="predicted"/>
<dbReference type="AlphaFoldDB" id="A0A6A3ACP0"/>
<reference evidence="2" key="1">
    <citation type="submission" date="2019-09" db="EMBL/GenBank/DDBJ databases">
        <title>Draft genome information of white flower Hibiscus syriacus.</title>
        <authorList>
            <person name="Kim Y.-M."/>
        </authorList>
    </citation>
    <scope>NUCLEOTIDE SEQUENCE [LARGE SCALE GENOMIC DNA]</scope>
    <source>
        <strain evidence="2">YM2019G1</strain>
    </source>
</reference>
<comment type="caution">
    <text evidence="2">The sequence shown here is derived from an EMBL/GenBank/DDBJ whole genome shotgun (WGS) entry which is preliminary data.</text>
</comment>
<keyword evidence="3" id="KW-1185">Reference proteome</keyword>
<dbReference type="EMBL" id="VEPZ02001008">
    <property type="protein sequence ID" value="KAE8702274.1"/>
    <property type="molecule type" value="Genomic_DNA"/>
</dbReference>
<evidence type="ECO:0000313" key="2">
    <source>
        <dbReference type="EMBL" id="KAE8702274.1"/>
    </source>
</evidence>
<gene>
    <name evidence="2" type="ORF">F3Y22_tig00110483pilonHSYRG00033</name>
</gene>
<organism evidence="2 3">
    <name type="scientific">Hibiscus syriacus</name>
    <name type="common">Rose of Sharon</name>
    <dbReference type="NCBI Taxonomy" id="106335"/>
    <lineage>
        <taxon>Eukaryota</taxon>
        <taxon>Viridiplantae</taxon>
        <taxon>Streptophyta</taxon>
        <taxon>Embryophyta</taxon>
        <taxon>Tracheophyta</taxon>
        <taxon>Spermatophyta</taxon>
        <taxon>Magnoliopsida</taxon>
        <taxon>eudicotyledons</taxon>
        <taxon>Gunneridae</taxon>
        <taxon>Pentapetalae</taxon>
        <taxon>rosids</taxon>
        <taxon>malvids</taxon>
        <taxon>Malvales</taxon>
        <taxon>Malvaceae</taxon>
        <taxon>Malvoideae</taxon>
        <taxon>Hibiscus</taxon>
    </lineage>
</organism>
<evidence type="ECO:0000256" key="1">
    <source>
        <dbReference type="SAM" id="MobiDB-lite"/>
    </source>
</evidence>